<keyword evidence="4" id="KW-0804">Transcription</keyword>
<evidence type="ECO:0000256" key="3">
    <source>
        <dbReference type="ARBA" id="ARBA00023015"/>
    </source>
</evidence>
<evidence type="ECO:0000259" key="6">
    <source>
        <dbReference type="PROSITE" id="PS50045"/>
    </source>
</evidence>
<dbReference type="FunFam" id="3.40.50.300:FF:000006">
    <property type="entry name" value="DNA-binding transcriptional regulator NtrC"/>
    <property type="match status" value="1"/>
</dbReference>
<dbReference type="PRINTS" id="PR01590">
    <property type="entry name" value="HTHFIS"/>
</dbReference>
<evidence type="ECO:0000313" key="9">
    <source>
        <dbReference type="Proteomes" id="UP000283077"/>
    </source>
</evidence>
<proteinExistence type="predicted"/>
<evidence type="ECO:0000313" key="8">
    <source>
        <dbReference type="EMBL" id="RVU40090.1"/>
    </source>
</evidence>
<dbReference type="AlphaFoldDB" id="A0A437R036"/>
<dbReference type="SMART" id="SM00382">
    <property type="entry name" value="AAA"/>
    <property type="match status" value="1"/>
</dbReference>
<organism evidence="8 9">
    <name type="scientific">Rheinheimera riviphila</name>
    <dbReference type="NCBI Taxonomy" id="1834037"/>
    <lineage>
        <taxon>Bacteria</taxon>
        <taxon>Pseudomonadati</taxon>
        <taxon>Pseudomonadota</taxon>
        <taxon>Gammaproteobacteria</taxon>
        <taxon>Chromatiales</taxon>
        <taxon>Chromatiaceae</taxon>
        <taxon>Rheinheimera</taxon>
    </lineage>
</organism>
<dbReference type="Proteomes" id="UP000283077">
    <property type="component" value="Unassembled WGS sequence"/>
</dbReference>
<accession>A0A437R036</accession>
<dbReference type="EMBL" id="SACS01000006">
    <property type="protein sequence ID" value="RVU40090.1"/>
    <property type="molecule type" value="Genomic_DNA"/>
</dbReference>
<dbReference type="Pfam" id="PF25601">
    <property type="entry name" value="AAA_lid_14"/>
    <property type="match status" value="1"/>
</dbReference>
<feature type="modified residue" description="4-aspartylphosphate" evidence="5">
    <location>
        <position position="73"/>
    </location>
</feature>
<evidence type="ECO:0000256" key="5">
    <source>
        <dbReference type="PROSITE-ProRule" id="PRU00169"/>
    </source>
</evidence>
<dbReference type="Gene3D" id="3.40.50.2300">
    <property type="match status" value="1"/>
</dbReference>
<evidence type="ECO:0000256" key="1">
    <source>
        <dbReference type="ARBA" id="ARBA00022741"/>
    </source>
</evidence>
<dbReference type="GO" id="GO:0000160">
    <property type="term" value="P:phosphorelay signal transduction system"/>
    <property type="evidence" value="ECO:0007669"/>
    <property type="project" value="InterPro"/>
</dbReference>
<dbReference type="InterPro" id="IPR025944">
    <property type="entry name" value="Sigma_54_int_dom_CS"/>
</dbReference>
<evidence type="ECO:0000259" key="7">
    <source>
        <dbReference type="PROSITE" id="PS50110"/>
    </source>
</evidence>
<dbReference type="SUPFAM" id="SSF52172">
    <property type="entry name" value="CheY-like"/>
    <property type="match status" value="1"/>
</dbReference>
<dbReference type="CDD" id="cd00009">
    <property type="entry name" value="AAA"/>
    <property type="match status" value="1"/>
</dbReference>
<feature type="domain" description="Sigma-54 factor interaction" evidence="6">
    <location>
        <begin position="165"/>
        <end position="394"/>
    </location>
</feature>
<dbReference type="RefSeq" id="WP_127698419.1">
    <property type="nucleotide sequence ID" value="NZ_SACS01000006.1"/>
</dbReference>
<dbReference type="Pfam" id="PF00072">
    <property type="entry name" value="Response_reg"/>
    <property type="match status" value="1"/>
</dbReference>
<dbReference type="PANTHER" id="PTHR32071">
    <property type="entry name" value="TRANSCRIPTIONAL REGULATORY PROTEIN"/>
    <property type="match status" value="1"/>
</dbReference>
<dbReference type="Pfam" id="PF02954">
    <property type="entry name" value="HTH_8"/>
    <property type="match status" value="1"/>
</dbReference>
<dbReference type="Gene3D" id="3.40.50.300">
    <property type="entry name" value="P-loop containing nucleotide triphosphate hydrolases"/>
    <property type="match status" value="1"/>
</dbReference>
<dbReference type="InterPro" id="IPR011006">
    <property type="entry name" value="CheY-like_superfamily"/>
</dbReference>
<dbReference type="OrthoDB" id="9804019at2"/>
<protein>
    <submittedName>
        <fullName evidence="8">Sigma-54-dependent Fis family transcriptional regulator</fullName>
    </submittedName>
</protein>
<dbReference type="PROSITE" id="PS00688">
    <property type="entry name" value="SIGMA54_INTERACT_3"/>
    <property type="match status" value="1"/>
</dbReference>
<dbReference type="PROSITE" id="PS00675">
    <property type="entry name" value="SIGMA54_INTERACT_1"/>
    <property type="match status" value="1"/>
</dbReference>
<sequence length="484" mass="52534">MSSPVAASGSYTVPGPFAVPERPAVLVLDDNTDLLLACKLCLKPLGCRLLTSSEPGELLSILRSQRIEVLLLDMNFSRDAASGAEGLYYLKQALALQPDLKVVLMTAYADVGLAVQAMQLGARDFVAKPWQNEQLRHIIARQLAQVVPVTSFNTNLINSSQGQPLLGDSPAMQQVRQLIHKAAATDANILLLGESGTGKQVVAEAIHRASIRAPAPLVCVDMGSITPSLLESELFGHKKGAFTGAVTDAPGRFRQARGGTLFLDELSNLALADQAKLLTVLQKRQVISVGATSAEAIDLRLICASNQGLQQLADQGLFRQDLLYRINTVEIVLPPLRQRREDIPMLAQYYLAMYASQYQRSGLQLSSSQLDLLCQYHWPGNVRQLAHMLERAVVLSESSVLDFSQLQLVLTSASPATDINNPNDKSAIAPPLDATANPDFLLEQVEAKTIRQALSFYQGNISQAAQALGLTRGALYRRLEKYGL</sequence>
<keyword evidence="5" id="KW-0597">Phosphoprotein</keyword>
<dbReference type="SMART" id="SM00448">
    <property type="entry name" value="REC"/>
    <property type="match status" value="1"/>
</dbReference>
<dbReference type="Gene3D" id="1.10.10.60">
    <property type="entry name" value="Homeodomain-like"/>
    <property type="match status" value="1"/>
</dbReference>
<dbReference type="GO" id="GO:0006355">
    <property type="term" value="P:regulation of DNA-templated transcription"/>
    <property type="evidence" value="ECO:0007669"/>
    <property type="project" value="InterPro"/>
</dbReference>
<dbReference type="PROSITE" id="PS50045">
    <property type="entry name" value="SIGMA54_INTERACT_4"/>
    <property type="match status" value="1"/>
</dbReference>
<dbReference type="Pfam" id="PF00158">
    <property type="entry name" value="Sigma54_activat"/>
    <property type="match status" value="1"/>
</dbReference>
<feature type="domain" description="Response regulatory" evidence="7">
    <location>
        <begin position="24"/>
        <end position="143"/>
    </location>
</feature>
<dbReference type="InterPro" id="IPR001789">
    <property type="entry name" value="Sig_transdc_resp-reg_receiver"/>
</dbReference>
<keyword evidence="3" id="KW-0805">Transcription regulation</keyword>
<dbReference type="SUPFAM" id="SSF52540">
    <property type="entry name" value="P-loop containing nucleoside triphosphate hydrolases"/>
    <property type="match status" value="1"/>
</dbReference>
<dbReference type="GO" id="GO:0043565">
    <property type="term" value="F:sequence-specific DNA binding"/>
    <property type="evidence" value="ECO:0007669"/>
    <property type="project" value="InterPro"/>
</dbReference>
<dbReference type="InterPro" id="IPR002078">
    <property type="entry name" value="Sigma_54_int"/>
</dbReference>
<reference evidence="8 9" key="1">
    <citation type="submission" date="2019-01" db="EMBL/GenBank/DDBJ databases">
        <authorList>
            <person name="Chen W.-M."/>
        </authorList>
    </citation>
    <scope>NUCLEOTIDE SEQUENCE [LARGE SCALE GENOMIC DNA]</scope>
    <source>
        <strain evidence="8 9">KYPC3</strain>
    </source>
</reference>
<dbReference type="InterPro" id="IPR025662">
    <property type="entry name" value="Sigma_54_int_dom_ATP-bd_1"/>
</dbReference>
<dbReference type="InterPro" id="IPR058031">
    <property type="entry name" value="AAA_lid_NorR"/>
</dbReference>
<keyword evidence="1" id="KW-0547">Nucleotide-binding</keyword>
<keyword evidence="2" id="KW-0067">ATP-binding</keyword>
<dbReference type="SUPFAM" id="SSF46689">
    <property type="entry name" value="Homeodomain-like"/>
    <property type="match status" value="1"/>
</dbReference>
<name>A0A437R036_9GAMM</name>
<keyword evidence="9" id="KW-1185">Reference proteome</keyword>
<comment type="caution">
    <text evidence="8">The sequence shown here is derived from an EMBL/GenBank/DDBJ whole genome shotgun (WGS) entry which is preliminary data.</text>
</comment>
<dbReference type="PANTHER" id="PTHR32071:SF113">
    <property type="entry name" value="ALGINATE BIOSYNTHESIS TRANSCRIPTIONAL REGULATORY PROTEIN ALGB"/>
    <property type="match status" value="1"/>
</dbReference>
<dbReference type="GO" id="GO:0005524">
    <property type="term" value="F:ATP binding"/>
    <property type="evidence" value="ECO:0007669"/>
    <property type="project" value="UniProtKB-KW"/>
</dbReference>
<dbReference type="InterPro" id="IPR009057">
    <property type="entry name" value="Homeodomain-like_sf"/>
</dbReference>
<dbReference type="InterPro" id="IPR027417">
    <property type="entry name" value="P-loop_NTPase"/>
</dbReference>
<dbReference type="Gene3D" id="1.10.8.60">
    <property type="match status" value="1"/>
</dbReference>
<evidence type="ECO:0000256" key="4">
    <source>
        <dbReference type="ARBA" id="ARBA00023163"/>
    </source>
</evidence>
<dbReference type="InterPro" id="IPR002197">
    <property type="entry name" value="HTH_Fis"/>
</dbReference>
<evidence type="ECO:0000256" key="2">
    <source>
        <dbReference type="ARBA" id="ARBA00022840"/>
    </source>
</evidence>
<dbReference type="InterPro" id="IPR003593">
    <property type="entry name" value="AAA+_ATPase"/>
</dbReference>
<gene>
    <name evidence="8" type="ORF">EOE67_07505</name>
</gene>
<dbReference type="PROSITE" id="PS50110">
    <property type="entry name" value="RESPONSE_REGULATORY"/>
    <property type="match status" value="1"/>
</dbReference>